<reference evidence="5 6" key="1">
    <citation type="submission" date="2024-06" db="EMBL/GenBank/DDBJ databases">
        <title>The Natural Products Discovery Center: Release of the First 8490 Sequenced Strains for Exploring Actinobacteria Biosynthetic Diversity.</title>
        <authorList>
            <person name="Kalkreuter E."/>
            <person name="Kautsar S.A."/>
            <person name="Yang D."/>
            <person name="Bader C.D."/>
            <person name="Teijaro C.N."/>
            <person name="Fluegel L."/>
            <person name="Davis C.M."/>
            <person name="Simpson J.R."/>
            <person name="Lauterbach L."/>
            <person name="Steele A.D."/>
            <person name="Gui C."/>
            <person name="Meng S."/>
            <person name="Li G."/>
            <person name="Viehrig K."/>
            <person name="Ye F."/>
            <person name="Su P."/>
            <person name="Kiefer A.F."/>
            <person name="Nichols A."/>
            <person name="Cepeda A.J."/>
            <person name="Yan W."/>
            <person name="Fan B."/>
            <person name="Jiang Y."/>
            <person name="Adhikari A."/>
            <person name="Zheng C.-J."/>
            <person name="Schuster L."/>
            <person name="Cowan T.M."/>
            <person name="Smanski M.J."/>
            <person name="Chevrette M.G."/>
            <person name="De Carvalho L.P.S."/>
            <person name="Shen B."/>
        </authorList>
    </citation>
    <scope>NUCLEOTIDE SEQUENCE [LARGE SCALE GENOMIC DNA]</scope>
    <source>
        <strain evidence="5 6">NPDC000837</strain>
    </source>
</reference>
<sequence length="339" mass="36392">MDEQHDQAVGAGSPVLHLRCPRDVDPELYRLLLGLVADVTPVVQALPPSAAVADVSGSLRFFDRGPAELARLIRARALALYGLPVAIGVGPNWTVAAMASREPGREGVRAVGSRPEAVAAFLHPRPVGELHGIGRAQERMLTTYGVDTIGVLANLPEATVQRVLGGRPGRLLSERARGIDRRLVVPAELPHSATAQRRFPTDTLAPELLRSALLSLAVELGERLRGRRQAAKAMTLTVTFADHTQLHRSRRLSGGPSAHTDDLRDAAYEMYRALGLQRARVRAVALCCEQLVDAAAAAEQLSFDGDREHRLRAERAVDALNARFGSGTAGPAATYRHAG</sequence>
<dbReference type="InterPro" id="IPR036775">
    <property type="entry name" value="DNA_pol_Y-fam_lit_finger_sf"/>
</dbReference>
<dbReference type="RefSeq" id="WP_351977238.1">
    <property type="nucleotide sequence ID" value="NZ_JBEPBX010000018.1"/>
</dbReference>
<evidence type="ECO:0000313" key="6">
    <source>
        <dbReference type="Proteomes" id="UP001445472"/>
    </source>
</evidence>
<dbReference type="InterPro" id="IPR043502">
    <property type="entry name" value="DNA/RNA_pol_sf"/>
</dbReference>
<keyword evidence="6" id="KW-1185">Reference proteome</keyword>
<evidence type="ECO:0000256" key="2">
    <source>
        <dbReference type="ARBA" id="ARBA00022763"/>
    </source>
</evidence>
<dbReference type="Pfam" id="PF11798">
    <property type="entry name" value="IMS_HHH"/>
    <property type="match status" value="1"/>
</dbReference>
<dbReference type="InterPro" id="IPR017961">
    <property type="entry name" value="DNA_pol_Y-fam_little_finger"/>
</dbReference>
<protein>
    <recommendedName>
        <fullName evidence="4">UmuC domain-containing protein</fullName>
    </recommendedName>
</protein>
<accession>A0ABV1UY49</accession>
<comment type="function">
    <text evidence="3">Poorly processive, error-prone DNA polymerase involved in untargeted mutagenesis. Copies undamaged DNA at stalled replication forks, which arise in vivo from mismatched or misaligned primer ends. These misaligned primers can be extended by PolIV. Exhibits no 3'-5' exonuclease (proofreading) activity. May be involved in translesional synthesis, in conjunction with the beta clamp from PolIII.</text>
</comment>
<evidence type="ECO:0000256" key="1">
    <source>
        <dbReference type="ARBA" id="ARBA00010945"/>
    </source>
</evidence>
<evidence type="ECO:0000256" key="3">
    <source>
        <dbReference type="ARBA" id="ARBA00025589"/>
    </source>
</evidence>
<dbReference type="InterPro" id="IPR050356">
    <property type="entry name" value="SulA_CellDiv_inhibitor"/>
</dbReference>
<evidence type="ECO:0000259" key="4">
    <source>
        <dbReference type="PROSITE" id="PS50173"/>
    </source>
</evidence>
<comment type="similarity">
    <text evidence="1">Belongs to the DNA polymerase type-Y family.</text>
</comment>
<dbReference type="Gene3D" id="3.30.1490.100">
    <property type="entry name" value="DNA polymerase, Y-family, little finger domain"/>
    <property type="match status" value="1"/>
</dbReference>
<dbReference type="Gene3D" id="1.10.150.20">
    <property type="entry name" value="5' to 3' exonuclease, C-terminal subdomain"/>
    <property type="match status" value="1"/>
</dbReference>
<dbReference type="SUPFAM" id="SSF100879">
    <property type="entry name" value="Lesion bypass DNA polymerase (Y-family), little finger domain"/>
    <property type="match status" value="1"/>
</dbReference>
<organism evidence="5 6">
    <name type="scientific">Streptomyces xantholiticus</name>
    <dbReference type="NCBI Taxonomy" id="68285"/>
    <lineage>
        <taxon>Bacteria</taxon>
        <taxon>Bacillati</taxon>
        <taxon>Actinomycetota</taxon>
        <taxon>Actinomycetes</taxon>
        <taxon>Kitasatosporales</taxon>
        <taxon>Streptomycetaceae</taxon>
        <taxon>Streptomyces</taxon>
    </lineage>
</organism>
<dbReference type="InterPro" id="IPR043128">
    <property type="entry name" value="Rev_trsase/Diguanyl_cyclase"/>
</dbReference>
<comment type="caution">
    <text evidence="5">The sequence shown here is derived from an EMBL/GenBank/DDBJ whole genome shotgun (WGS) entry which is preliminary data.</text>
</comment>
<dbReference type="Gene3D" id="3.30.70.270">
    <property type="match status" value="1"/>
</dbReference>
<gene>
    <name evidence="5" type="ORF">ABT276_20650</name>
</gene>
<dbReference type="InterPro" id="IPR024728">
    <property type="entry name" value="PolY_HhH_motif"/>
</dbReference>
<evidence type="ECO:0000313" key="5">
    <source>
        <dbReference type="EMBL" id="MER6615724.1"/>
    </source>
</evidence>
<dbReference type="Pfam" id="PF11799">
    <property type="entry name" value="IMS_C"/>
    <property type="match status" value="1"/>
</dbReference>
<name>A0ABV1UY49_9ACTN</name>
<dbReference type="InterPro" id="IPR001126">
    <property type="entry name" value="UmuC"/>
</dbReference>
<keyword evidence="2" id="KW-0227">DNA damage</keyword>
<dbReference type="SUPFAM" id="SSF56672">
    <property type="entry name" value="DNA/RNA polymerases"/>
    <property type="match status" value="1"/>
</dbReference>
<dbReference type="PROSITE" id="PS50173">
    <property type="entry name" value="UMUC"/>
    <property type="match status" value="1"/>
</dbReference>
<dbReference type="Proteomes" id="UP001445472">
    <property type="component" value="Unassembled WGS sequence"/>
</dbReference>
<dbReference type="EMBL" id="JBEPBX010000018">
    <property type="protein sequence ID" value="MER6615724.1"/>
    <property type="molecule type" value="Genomic_DNA"/>
</dbReference>
<dbReference type="PANTHER" id="PTHR35369:SF2">
    <property type="entry name" value="BLR3025 PROTEIN"/>
    <property type="match status" value="1"/>
</dbReference>
<proteinExistence type="inferred from homology"/>
<dbReference type="PANTHER" id="PTHR35369">
    <property type="entry name" value="BLR3025 PROTEIN-RELATED"/>
    <property type="match status" value="1"/>
</dbReference>
<feature type="domain" description="UmuC" evidence="4">
    <location>
        <begin position="32"/>
        <end position="134"/>
    </location>
</feature>